<dbReference type="PANTHER" id="PTHR11668:SF494">
    <property type="entry name" value="PROTEIN PHOSPHATASE, PUTATIVE-RELATED"/>
    <property type="match status" value="1"/>
</dbReference>
<dbReference type="InterPro" id="IPR050341">
    <property type="entry name" value="PP1_catalytic_subunit"/>
</dbReference>
<proteinExistence type="predicted"/>
<gene>
    <name evidence="1" type="ORF">TVAG_020990</name>
</gene>
<reference evidence="1" key="2">
    <citation type="journal article" date="2007" name="Science">
        <title>Draft genome sequence of the sexually transmitted pathogen Trichomonas vaginalis.</title>
        <authorList>
            <person name="Carlton J.M."/>
            <person name="Hirt R.P."/>
            <person name="Silva J.C."/>
            <person name="Delcher A.L."/>
            <person name="Schatz M."/>
            <person name="Zhao Q."/>
            <person name="Wortman J.R."/>
            <person name="Bidwell S.L."/>
            <person name="Alsmark U.C.M."/>
            <person name="Besteiro S."/>
            <person name="Sicheritz-Ponten T."/>
            <person name="Noel C.J."/>
            <person name="Dacks J.B."/>
            <person name="Foster P.G."/>
            <person name="Simillion C."/>
            <person name="Van de Peer Y."/>
            <person name="Miranda-Saavedra D."/>
            <person name="Barton G.J."/>
            <person name="Westrop G.D."/>
            <person name="Mueller S."/>
            <person name="Dessi D."/>
            <person name="Fiori P.L."/>
            <person name="Ren Q."/>
            <person name="Paulsen I."/>
            <person name="Zhang H."/>
            <person name="Bastida-Corcuera F.D."/>
            <person name="Simoes-Barbosa A."/>
            <person name="Brown M.T."/>
            <person name="Hayes R.D."/>
            <person name="Mukherjee M."/>
            <person name="Okumura C.Y."/>
            <person name="Schneider R."/>
            <person name="Smith A.J."/>
            <person name="Vanacova S."/>
            <person name="Villalvazo M."/>
            <person name="Haas B.J."/>
            <person name="Pertea M."/>
            <person name="Feldblyum T.V."/>
            <person name="Utterback T.R."/>
            <person name="Shu C.L."/>
            <person name="Osoegawa K."/>
            <person name="de Jong P.J."/>
            <person name="Hrdy I."/>
            <person name="Horvathova L."/>
            <person name="Zubacova Z."/>
            <person name="Dolezal P."/>
            <person name="Malik S.B."/>
            <person name="Logsdon J.M. Jr."/>
            <person name="Henze K."/>
            <person name="Gupta A."/>
            <person name="Wang C.C."/>
            <person name="Dunne R.L."/>
            <person name="Upcroft J.A."/>
            <person name="Upcroft P."/>
            <person name="White O."/>
            <person name="Salzberg S.L."/>
            <person name="Tang P."/>
            <person name="Chiu C.-H."/>
            <person name="Lee Y.-S."/>
            <person name="Embley T.M."/>
            <person name="Coombs G.H."/>
            <person name="Mottram J.C."/>
            <person name="Tachezy J."/>
            <person name="Fraser-Liggett C.M."/>
            <person name="Johnson P.J."/>
        </authorList>
    </citation>
    <scope>NUCLEOTIDE SEQUENCE [LARGE SCALE GENOMIC DNA]</scope>
    <source>
        <strain evidence="1">G3</strain>
    </source>
</reference>
<dbReference type="EMBL" id="DS113200">
    <property type="protein sequence ID" value="EAY20154.1"/>
    <property type="molecule type" value="Genomic_DNA"/>
</dbReference>
<dbReference type="VEuPathDB" id="TrichDB:TVAG_458780"/>
<evidence type="ECO:0000313" key="1">
    <source>
        <dbReference type="EMBL" id="EAY20154.1"/>
    </source>
</evidence>
<keyword evidence="2" id="KW-1185">Reference proteome</keyword>
<dbReference type="InParanoid" id="A2DH81"/>
<dbReference type="SUPFAM" id="SSF56300">
    <property type="entry name" value="Metallo-dependent phosphatases"/>
    <property type="match status" value="1"/>
</dbReference>
<reference evidence="1" key="1">
    <citation type="submission" date="2006-10" db="EMBL/GenBank/DDBJ databases">
        <authorList>
            <person name="Amadeo P."/>
            <person name="Zhao Q."/>
            <person name="Wortman J."/>
            <person name="Fraser-Liggett C."/>
            <person name="Carlton J."/>
        </authorList>
    </citation>
    <scope>NUCLEOTIDE SEQUENCE</scope>
    <source>
        <strain evidence="1">G3</strain>
    </source>
</reference>
<evidence type="ECO:0000313" key="2">
    <source>
        <dbReference type="Proteomes" id="UP000001542"/>
    </source>
</evidence>
<dbReference type="STRING" id="5722.A2DH81"/>
<organism evidence="1 2">
    <name type="scientific">Trichomonas vaginalis (strain ATCC PRA-98 / G3)</name>
    <dbReference type="NCBI Taxonomy" id="412133"/>
    <lineage>
        <taxon>Eukaryota</taxon>
        <taxon>Metamonada</taxon>
        <taxon>Parabasalia</taxon>
        <taxon>Trichomonadida</taxon>
        <taxon>Trichomonadidae</taxon>
        <taxon>Trichomonas</taxon>
    </lineage>
</organism>
<sequence length="157" mass="17760">MIKDLLWSDPMNGISHYLPSSRGTGSYFGYNSTVDFLKSSQMKQIIRGHQCTEGGICKHWDGLLYTVFSSSNYNRNSENFAGLLQIDENSQVRAYIMTKIQRKVPAQNKLARSLINKQALNKPLRRSSLFTFGQPVLPPIRSNKSFGSSLILRNTPE</sequence>
<dbReference type="InterPro" id="IPR029052">
    <property type="entry name" value="Metallo-depent_PP-like"/>
</dbReference>
<dbReference type="Proteomes" id="UP000001542">
    <property type="component" value="Unassembled WGS sequence"/>
</dbReference>
<dbReference type="Gene3D" id="3.60.21.10">
    <property type="match status" value="1"/>
</dbReference>
<dbReference type="AlphaFoldDB" id="A2DH81"/>
<dbReference type="RefSeq" id="XP_001581140.1">
    <property type="nucleotide sequence ID" value="XM_001581090.1"/>
</dbReference>
<dbReference type="PANTHER" id="PTHR11668">
    <property type="entry name" value="SERINE/THREONINE PROTEIN PHOSPHATASE"/>
    <property type="match status" value="1"/>
</dbReference>
<dbReference type="OrthoDB" id="442428at2759"/>
<name>A2DH81_TRIV3</name>
<dbReference type="VEuPathDB" id="TrichDB:TVAGG3_0677180"/>
<dbReference type="KEGG" id="tva:5465695"/>
<protein>
    <submittedName>
        <fullName evidence="1">Serine/threonine protein phosphatase, putative</fullName>
    </submittedName>
</protein>
<accession>A2DH81</accession>
<dbReference type="eggNOG" id="KOG0374">
    <property type="taxonomic scope" value="Eukaryota"/>
</dbReference>